<protein>
    <recommendedName>
        <fullName evidence="5">PepSY domain-containing protein</fullName>
    </recommendedName>
</protein>
<accession>A0ABQ1X2B6</accession>
<dbReference type="Proteomes" id="UP000601361">
    <property type="component" value="Unassembled WGS sequence"/>
</dbReference>
<dbReference type="PANTHER" id="PTHR34219:SF3">
    <property type="entry name" value="BLL7967 PROTEIN"/>
    <property type="match status" value="1"/>
</dbReference>
<dbReference type="RefSeq" id="WP_188559094.1">
    <property type="nucleotide sequence ID" value="NZ_BMGS01000009.1"/>
</dbReference>
<keyword evidence="4" id="KW-1185">Reference proteome</keyword>
<name>A0ABQ1X2B6_9BACT</name>
<dbReference type="Pfam" id="PF03929">
    <property type="entry name" value="PepSY_TM"/>
    <property type="match status" value="1"/>
</dbReference>
<feature type="region of interest" description="Disordered" evidence="1">
    <location>
        <begin position="90"/>
        <end position="161"/>
    </location>
</feature>
<evidence type="ECO:0000313" key="3">
    <source>
        <dbReference type="EMBL" id="GGG55279.1"/>
    </source>
</evidence>
<feature type="transmembrane region" description="Helical" evidence="2">
    <location>
        <begin position="425"/>
        <end position="446"/>
    </location>
</feature>
<proteinExistence type="predicted"/>
<feature type="region of interest" description="Disordered" evidence="1">
    <location>
        <begin position="301"/>
        <end position="329"/>
    </location>
</feature>
<dbReference type="PANTHER" id="PTHR34219">
    <property type="entry name" value="IRON-REGULATED INNER MEMBRANE PROTEIN-RELATED"/>
    <property type="match status" value="1"/>
</dbReference>
<evidence type="ECO:0000256" key="1">
    <source>
        <dbReference type="SAM" id="MobiDB-lite"/>
    </source>
</evidence>
<keyword evidence="2" id="KW-0812">Transmembrane</keyword>
<keyword evidence="2" id="KW-0472">Membrane</keyword>
<reference evidence="4" key="1">
    <citation type="journal article" date="2019" name="Int. J. Syst. Evol. Microbiol.">
        <title>The Global Catalogue of Microorganisms (GCM) 10K type strain sequencing project: providing services to taxonomists for standard genome sequencing and annotation.</title>
        <authorList>
            <consortium name="The Broad Institute Genomics Platform"/>
            <consortium name="The Broad Institute Genome Sequencing Center for Infectious Disease"/>
            <person name="Wu L."/>
            <person name="Ma J."/>
        </authorList>
    </citation>
    <scope>NUCLEOTIDE SEQUENCE [LARGE SCALE GENOMIC DNA]</scope>
    <source>
        <strain evidence="4">CGMCC 1.12990</strain>
    </source>
</reference>
<dbReference type="EMBL" id="BMGS01000009">
    <property type="protein sequence ID" value="GGG55279.1"/>
    <property type="molecule type" value="Genomic_DNA"/>
</dbReference>
<feature type="transmembrane region" description="Helical" evidence="2">
    <location>
        <begin position="253"/>
        <end position="275"/>
    </location>
</feature>
<evidence type="ECO:0000256" key="2">
    <source>
        <dbReference type="SAM" id="Phobius"/>
    </source>
</evidence>
<keyword evidence="2" id="KW-1133">Transmembrane helix</keyword>
<gene>
    <name evidence="3" type="ORF">GCM10011378_34340</name>
</gene>
<feature type="compositionally biased region" description="Gly residues" evidence="1">
    <location>
        <begin position="138"/>
        <end position="161"/>
    </location>
</feature>
<dbReference type="InterPro" id="IPR005625">
    <property type="entry name" value="PepSY-ass_TM"/>
</dbReference>
<feature type="transmembrane region" description="Helical" evidence="2">
    <location>
        <begin position="204"/>
        <end position="225"/>
    </location>
</feature>
<organism evidence="3 4">
    <name type="scientific">Hymenobacter glacieicola</name>
    <dbReference type="NCBI Taxonomy" id="1562124"/>
    <lineage>
        <taxon>Bacteria</taxon>
        <taxon>Pseudomonadati</taxon>
        <taxon>Bacteroidota</taxon>
        <taxon>Cytophagia</taxon>
        <taxon>Cytophagales</taxon>
        <taxon>Hymenobacteraceae</taxon>
        <taxon>Hymenobacter</taxon>
    </lineage>
</organism>
<feature type="transmembrane region" description="Helical" evidence="2">
    <location>
        <begin position="12"/>
        <end position="32"/>
    </location>
</feature>
<sequence>MKTFFRNIHLYLSLVSGLIIAVVCLTGGVLVFEKELEQAWHPERYFVAPAPTAALPLERLTAAVKAYKADAKITGVKVYADPARTVEFNLAGAPGGPGGEHKGEGKEPKAAGGSGGEGRAEAGQGPQTAGQRSEGGRGDAGPGGKGGAEGKGGKGGGGEGGRGPVVFVNPYTATVTGELNYRETFFFTMMALHRGMVGGAIGKLIVGVSTVMFLFIIGTGIVLWWPATRKAVKQRLQVKWTGGWKRLNHDLHIVLGFYSALFLFVFAFTGLAWSFEWFNKGIYAVTNSPMQRPEPPVSVVPAAAAPTSTGAPEVAPEAPAAATTPEAPARPGLTADAALARARELAPSAVYYSLQLPKDPTGSIRVATLRPNATYENATDEAYLDQYSGQVLSQQTYEQRSLGQRVRGLFKPVHTGSIWGWPSKIVSLVVCVLGFTFPITGTILWLNRLRKQRRKQAKLVAA</sequence>
<evidence type="ECO:0008006" key="5">
    <source>
        <dbReference type="Google" id="ProtNLM"/>
    </source>
</evidence>
<feature type="compositionally biased region" description="Basic and acidic residues" evidence="1">
    <location>
        <begin position="99"/>
        <end position="109"/>
    </location>
</feature>
<comment type="caution">
    <text evidence="3">The sequence shown here is derived from an EMBL/GenBank/DDBJ whole genome shotgun (WGS) entry which is preliminary data.</text>
</comment>
<evidence type="ECO:0000313" key="4">
    <source>
        <dbReference type="Proteomes" id="UP000601361"/>
    </source>
</evidence>